<protein>
    <submittedName>
        <fullName evidence="1">Uncharacterized protein</fullName>
    </submittedName>
</protein>
<reference evidence="1 2" key="1">
    <citation type="journal article" date="2021" name="Hortic Res">
        <title>High-quality reference genome and annotation aids understanding of berry development for evergreen blueberry (Vaccinium darrowii).</title>
        <authorList>
            <person name="Yu J."/>
            <person name="Hulse-Kemp A.M."/>
            <person name="Babiker E."/>
            <person name="Staton M."/>
        </authorList>
    </citation>
    <scope>NUCLEOTIDE SEQUENCE [LARGE SCALE GENOMIC DNA]</scope>
    <source>
        <strain evidence="2">cv. NJ 8807/NJ 8810</strain>
        <tissue evidence="1">Young leaf</tissue>
    </source>
</reference>
<dbReference type="Proteomes" id="UP000828048">
    <property type="component" value="Chromosome 11"/>
</dbReference>
<name>A0ACB7YQP6_9ERIC</name>
<organism evidence="1 2">
    <name type="scientific">Vaccinium darrowii</name>
    <dbReference type="NCBI Taxonomy" id="229202"/>
    <lineage>
        <taxon>Eukaryota</taxon>
        <taxon>Viridiplantae</taxon>
        <taxon>Streptophyta</taxon>
        <taxon>Embryophyta</taxon>
        <taxon>Tracheophyta</taxon>
        <taxon>Spermatophyta</taxon>
        <taxon>Magnoliopsida</taxon>
        <taxon>eudicotyledons</taxon>
        <taxon>Gunneridae</taxon>
        <taxon>Pentapetalae</taxon>
        <taxon>asterids</taxon>
        <taxon>Ericales</taxon>
        <taxon>Ericaceae</taxon>
        <taxon>Vaccinioideae</taxon>
        <taxon>Vaccinieae</taxon>
        <taxon>Vaccinium</taxon>
    </lineage>
</organism>
<sequence>MVVVVVVVAVAVVVVEEDELKLMLSGFDSGLDCNQWGGKSGRGDAAVGSNRGGGDLEEGTGDLGVNSSVCLLGKVMHGKSVKASALDNILKVAWRIRAPFHVDDWNNNIFLFCFEEEEDRLTIL</sequence>
<evidence type="ECO:0000313" key="2">
    <source>
        <dbReference type="Proteomes" id="UP000828048"/>
    </source>
</evidence>
<evidence type="ECO:0000313" key="1">
    <source>
        <dbReference type="EMBL" id="KAH7855713.1"/>
    </source>
</evidence>
<proteinExistence type="predicted"/>
<keyword evidence="2" id="KW-1185">Reference proteome</keyword>
<accession>A0ACB7YQP6</accession>
<comment type="caution">
    <text evidence="1">The sequence shown here is derived from an EMBL/GenBank/DDBJ whole genome shotgun (WGS) entry which is preliminary data.</text>
</comment>
<dbReference type="EMBL" id="CM037161">
    <property type="protein sequence ID" value="KAH7855713.1"/>
    <property type="molecule type" value="Genomic_DNA"/>
</dbReference>
<gene>
    <name evidence="1" type="ORF">Vadar_027990</name>
</gene>